<gene>
    <name evidence="1" type="ORF">I302_08468</name>
    <name evidence="2" type="ORF">I302_105181</name>
</gene>
<evidence type="ECO:0000313" key="3">
    <source>
        <dbReference type="Proteomes" id="UP000092730"/>
    </source>
</evidence>
<keyword evidence="3" id="KW-1185">Reference proteome</keyword>
<dbReference type="Proteomes" id="UP000092730">
    <property type="component" value="Chromosome 3"/>
</dbReference>
<dbReference type="RefSeq" id="XP_019042761.1">
    <property type="nucleotide sequence ID" value="XM_019195048.1"/>
</dbReference>
<reference evidence="2" key="4">
    <citation type="submission" date="2024-02" db="EMBL/GenBank/DDBJ databases">
        <title>Comparative genomics of Cryptococcus and Kwoniella reveals pathogenesis evolution and contrasting modes of karyotype evolution via chromosome fusion or intercentromeric recombination.</title>
        <authorList>
            <person name="Coelho M.A."/>
            <person name="David-Palma M."/>
            <person name="Shea T."/>
            <person name="Bowers K."/>
            <person name="McGinley-Smith S."/>
            <person name="Mohammad A.W."/>
            <person name="Gnirke A."/>
            <person name="Yurkov A.M."/>
            <person name="Nowrousian M."/>
            <person name="Sun S."/>
            <person name="Cuomo C.A."/>
            <person name="Heitman J."/>
        </authorList>
    </citation>
    <scope>NUCLEOTIDE SEQUENCE</scope>
    <source>
        <strain evidence="2">CBS 10118</strain>
    </source>
</reference>
<dbReference type="VEuPathDB" id="FungiDB:I302_08468"/>
<protein>
    <submittedName>
        <fullName evidence="1">Uncharacterized protein</fullName>
    </submittedName>
</protein>
<reference evidence="1" key="1">
    <citation type="submission" date="2013-07" db="EMBL/GenBank/DDBJ databases">
        <title>The Genome Sequence of Cryptococcus bestiolae CBS10118.</title>
        <authorList>
            <consortium name="The Broad Institute Genome Sequencing Platform"/>
            <person name="Cuomo C."/>
            <person name="Litvintseva A."/>
            <person name="Chen Y."/>
            <person name="Heitman J."/>
            <person name="Sun S."/>
            <person name="Springer D."/>
            <person name="Dromer F."/>
            <person name="Young S.K."/>
            <person name="Zeng Q."/>
            <person name="Gargeya S."/>
            <person name="Fitzgerald M."/>
            <person name="Abouelleil A."/>
            <person name="Alvarado L."/>
            <person name="Berlin A.M."/>
            <person name="Chapman S.B."/>
            <person name="Dewar J."/>
            <person name="Goldberg J."/>
            <person name="Griggs A."/>
            <person name="Gujja S."/>
            <person name="Hansen M."/>
            <person name="Howarth C."/>
            <person name="Imamovic A."/>
            <person name="Larimer J."/>
            <person name="McCowan C."/>
            <person name="Murphy C."/>
            <person name="Pearson M."/>
            <person name="Priest M."/>
            <person name="Roberts A."/>
            <person name="Saif S."/>
            <person name="Shea T."/>
            <person name="Sykes S."/>
            <person name="Wortman J."/>
            <person name="Nusbaum C."/>
            <person name="Birren B."/>
        </authorList>
    </citation>
    <scope>NUCLEOTIDE SEQUENCE [LARGE SCALE GENOMIC DNA]</scope>
    <source>
        <strain evidence="1">CBS 10118</strain>
    </source>
</reference>
<sequence length="249" mass="27439">MSIPAPNISTPATLGRTLATGANLIPLGRPIRPLSGAIQRGYQRPSQSSHPPMALLLPHSRTVPLNLPHFRATPLIRNPIVVPRKPPPPPLSILPARPPHLTLTHAGTSNKSKRYPPYLHGKVALTREQVLANEKTAQVRAAIKRGMTLMSYRIFRAVGPVTIDPTVDLEMGPRVPSPSLDLWVSLESEEELISLRKEEGQEDLGWMDDTPPDLVVGIRPIFHSDSGRHQTSTDRSELLRNDARLCLLD</sequence>
<dbReference type="GeneID" id="30212867"/>
<dbReference type="EMBL" id="CP144543">
    <property type="protein sequence ID" value="WVW83163.1"/>
    <property type="molecule type" value="Genomic_DNA"/>
</dbReference>
<dbReference type="KEGG" id="kbi:30212867"/>
<dbReference type="AlphaFoldDB" id="A0A1B9FSE6"/>
<proteinExistence type="predicted"/>
<evidence type="ECO:0000313" key="1">
    <source>
        <dbReference type="EMBL" id="OCF21691.1"/>
    </source>
</evidence>
<reference evidence="1" key="3">
    <citation type="submission" date="2014-01" db="EMBL/GenBank/DDBJ databases">
        <title>Evolution of pathogenesis and genome organization in the Tremellales.</title>
        <authorList>
            <person name="Cuomo C."/>
            <person name="Litvintseva A."/>
            <person name="Heitman J."/>
            <person name="Chen Y."/>
            <person name="Sun S."/>
            <person name="Springer D."/>
            <person name="Dromer F."/>
            <person name="Young S."/>
            <person name="Zeng Q."/>
            <person name="Chapman S."/>
            <person name="Gujja S."/>
            <person name="Saif S."/>
            <person name="Birren B."/>
        </authorList>
    </citation>
    <scope>NUCLEOTIDE SEQUENCE</scope>
    <source>
        <strain evidence="1">CBS 10118</strain>
    </source>
</reference>
<accession>A0A1B9FSE6</accession>
<evidence type="ECO:0000313" key="2">
    <source>
        <dbReference type="EMBL" id="WVW83163.1"/>
    </source>
</evidence>
<organism evidence="1">
    <name type="scientific">Kwoniella bestiolae CBS 10118</name>
    <dbReference type="NCBI Taxonomy" id="1296100"/>
    <lineage>
        <taxon>Eukaryota</taxon>
        <taxon>Fungi</taxon>
        <taxon>Dikarya</taxon>
        <taxon>Basidiomycota</taxon>
        <taxon>Agaricomycotina</taxon>
        <taxon>Tremellomycetes</taxon>
        <taxon>Tremellales</taxon>
        <taxon>Cryptococcaceae</taxon>
        <taxon>Kwoniella</taxon>
    </lineage>
</organism>
<reference evidence="2" key="2">
    <citation type="submission" date="2013-07" db="EMBL/GenBank/DDBJ databases">
        <authorList>
            <consortium name="The Broad Institute Genome Sequencing Platform"/>
            <person name="Cuomo C."/>
            <person name="Litvintseva A."/>
            <person name="Chen Y."/>
            <person name="Heitman J."/>
            <person name="Sun S."/>
            <person name="Springer D."/>
            <person name="Dromer F."/>
            <person name="Young S.K."/>
            <person name="Zeng Q."/>
            <person name="Gargeya S."/>
            <person name="Fitzgerald M."/>
            <person name="Abouelleil A."/>
            <person name="Alvarado L."/>
            <person name="Berlin A.M."/>
            <person name="Chapman S.B."/>
            <person name="Dewar J."/>
            <person name="Goldberg J."/>
            <person name="Griggs A."/>
            <person name="Gujja S."/>
            <person name="Hansen M."/>
            <person name="Howarth C."/>
            <person name="Imamovic A."/>
            <person name="Larimer J."/>
            <person name="McCowan C."/>
            <person name="Murphy C."/>
            <person name="Pearson M."/>
            <person name="Priest M."/>
            <person name="Roberts A."/>
            <person name="Saif S."/>
            <person name="Shea T."/>
            <person name="Sykes S."/>
            <person name="Wortman J."/>
            <person name="Nusbaum C."/>
            <person name="Birren B."/>
        </authorList>
    </citation>
    <scope>NUCLEOTIDE SEQUENCE</scope>
    <source>
        <strain evidence="2">CBS 10118</strain>
    </source>
</reference>
<name>A0A1B9FSE6_9TREE</name>
<dbReference type="EMBL" id="KI894026">
    <property type="protein sequence ID" value="OCF21691.1"/>
    <property type="molecule type" value="Genomic_DNA"/>
</dbReference>